<evidence type="ECO:0000313" key="2">
    <source>
        <dbReference type="EMBL" id="ORA17364.1"/>
    </source>
</evidence>
<name>A0A1W9ZKH2_MYCAI</name>
<dbReference type="AlphaFoldDB" id="A0A1W9ZKH2"/>
<dbReference type="OrthoDB" id="3831049at2"/>
<evidence type="ECO:0000256" key="1">
    <source>
        <dbReference type="SAM" id="MobiDB-lite"/>
    </source>
</evidence>
<dbReference type="EMBL" id="MVHG01000014">
    <property type="protein sequence ID" value="ORA17364.1"/>
    <property type="molecule type" value="Genomic_DNA"/>
</dbReference>
<protein>
    <submittedName>
        <fullName evidence="2">Uncharacterized protein</fullName>
    </submittedName>
</protein>
<dbReference type="Proteomes" id="UP000192707">
    <property type="component" value="Unassembled WGS sequence"/>
</dbReference>
<dbReference type="RefSeq" id="WP_083064127.1">
    <property type="nucleotide sequence ID" value="NZ_MVHG01000014.1"/>
</dbReference>
<feature type="region of interest" description="Disordered" evidence="1">
    <location>
        <begin position="106"/>
        <end position="125"/>
    </location>
</feature>
<evidence type="ECO:0000313" key="3">
    <source>
        <dbReference type="Proteomes" id="UP000192707"/>
    </source>
</evidence>
<feature type="region of interest" description="Disordered" evidence="1">
    <location>
        <begin position="1"/>
        <end position="37"/>
    </location>
</feature>
<sequence length="136" mass="15008">MSETEPISTETPEPAEVEVTAPESEETPQAEADTFSREYVTELRNETKEHRVKAEGFAARLHTELVRATGRLADPTELPFRAEHLDDPDALKAAIDELLTRKPHYAARTPQGNIGQGVKDQGKGPLNLVSHLKTLV</sequence>
<accession>A0A1W9ZKH2</accession>
<reference evidence="2 3" key="1">
    <citation type="submission" date="2016-12" db="EMBL/GenBank/DDBJ databases">
        <title>The new phylogeny of genus Mycobacterium.</title>
        <authorList>
            <person name="Tortoli E."/>
            <person name="Trovato A."/>
            <person name="Cirillo D.M."/>
        </authorList>
    </citation>
    <scope>NUCLEOTIDE SEQUENCE [LARGE SCALE GENOMIC DNA]</scope>
    <source>
        <strain evidence="2 3">DSM 45069</strain>
    </source>
</reference>
<feature type="compositionally biased region" description="Low complexity" evidence="1">
    <location>
        <begin position="1"/>
        <end position="22"/>
    </location>
</feature>
<proteinExistence type="predicted"/>
<organism evidence="2 3">
    <name type="scientific">Mycobacterium arosiense ATCC BAA-1401 = DSM 45069</name>
    <dbReference type="NCBI Taxonomy" id="1265311"/>
    <lineage>
        <taxon>Bacteria</taxon>
        <taxon>Bacillati</taxon>
        <taxon>Actinomycetota</taxon>
        <taxon>Actinomycetes</taxon>
        <taxon>Mycobacteriales</taxon>
        <taxon>Mycobacteriaceae</taxon>
        <taxon>Mycobacterium</taxon>
        <taxon>Mycobacterium avium complex (MAC)</taxon>
    </lineage>
</organism>
<keyword evidence="3" id="KW-1185">Reference proteome</keyword>
<gene>
    <name evidence="2" type="ORF">BST14_08815</name>
</gene>
<comment type="caution">
    <text evidence="2">The sequence shown here is derived from an EMBL/GenBank/DDBJ whole genome shotgun (WGS) entry which is preliminary data.</text>
</comment>